<sequence>MGLHTGIARRGAVYYWRKRLPDGLAERIGVTHVKFSLKTREAKEARYLGACLNARAADVVMSEPPTISREQLESLFRETFEQHRRKLSLLADFSRSEADFDPKAEEAEETAAGWAYRLFSRKGLAATVDEDDREGFRKAGLPEDIVDKIEPTLERMKASGEAKPSMARLADAIRATGAEVSAGTTAMAQPIYLRALGEALLKASERYNDDPLDFDTLLGSTSSSSTEAMHASAPPNADTTSNPAEAAASRADDVQTEPSRSEQPSHASASRTDTIEIVAEKLAGKKLADGVWDEKTARQARMIFDLFDRFLREEAAILGLSELKQSHLDAFEEFLRTLHKSYGKSPKDRERSIAELRRESAAKPEAERGLSGGTRNRHLTFLGQLLRRAKSAGISINADLDLTEFRARKAKRGRDDRPVPSRTQIETFFRQPVFRGCKDWNAMHHEGPQVFHRAAFFGPLLANYQGMRREEYCGLSVDDIVVDNGEHPYIHLCFNEFRRLKNHQSVRNLALHPELIRLNFLDYVEAIKALGYRRLFPDLYSPTSQSLLGDRLYDELRPSFKCPIQKFRCRSNTLRCVG</sequence>
<feature type="domain" description="DUF6538" evidence="2">
    <location>
        <begin position="7"/>
        <end position="59"/>
    </location>
</feature>
<evidence type="ECO:0000259" key="2">
    <source>
        <dbReference type="Pfam" id="PF20172"/>
    </source>
</evidence>
<dbReference type="Proteomes" id="UP001139035">
    <property type="component" value="Unassembled WGS sequence"/>
</dbReference>
<dbReference type="AlphaFoldDB" id="A0A9X1T5M5"/>
<reference evidence="3" key="1">
    <citation type="submission" date="2022-01" db="EMBL/GenBank/DDBJ databases">
        <title>Jiella avicenniae sp. nov., a novel endophytic bacterium isolated from bark of Avicennia marina.</title>
        <authorList>
            <person name="Tuo L."/>
        </authorList>
    </citation>
    <scope>NUCLEOTIDE SEQUENCE</scope>
    <source>
        <strain evidence="3">CBK1P-4</strain>
    </source>
</reference>
<dbReference type="RefSeq" id="WP_233719537.1">
    <property type="nucleotide sequence ID" value="NZ_JAJUWU010000009.1"/>
</dbReference>
<accession>A0A9X1T5M5</accession>
<feature type="region of interest" description="Disordered" evidence="1">
    <location>
        <begin position="218"/>
        <end position="273"/>
    </location>
</feature>
<keyword evidence="4" id="KW-1185">Reference proteome</keyword>
<evidence type="ECO:0000313" key="3">
    <source>
        <dbReference type="EMBL" id="MCE7028375.1"/>
    </source>
</evidence>
<protein>
    <recommendedName>
        <fullName evidence="2">DUF6538 domain-containing protein</fullName>
    </recommendedName>
</protein>
<dbReference type="InterPro" id="IPR046668">
    <property type="entry name" value="DUF6538"/>
</dbReference>
<dbReference type="SUPFAM" id="SSF56349">
    <property type="entry name" value="DNA breaking-rejoining enzymes"/>
    <property type="match status" value="1"/>
</dbReference>
<dbReference type="EMBL" id="JAJUWU010000009">
    <property type="protein sequence ID" value="MCE7028375.1"/>
    <property type="molecule type" value="Genomic_DNA"/>
</dbReference>
<comment type="caution">
    <text evidence="3">The sequence shown here is derived from an EMBL/GenBank/DDBJ whole genome shotgun (WGS) entry which is preliminary data.</text>
</comment>
<dbReference type="Pfam" id="PF20172">
    <property type="entry name" value="DUF6538"/>
    <property type="match status" value="1"/>
</dbReference>
<organism evidence="3 4">
    <name type="scientific">Jiella avicenniae</name>
    <dbReference type="NCBI Taxonomy" id="2907202"/>
    <lineage>
        <taxon>Bacteria</taxon>
        <taxon>Pseudomonadati</taxon>
        <taxon>Pseudomonadota</taxon>
        <taxon>Alphaproteobacteria</taxon>
        <taxon>Hyphomicrobiales</taxon>
        <taxon>Aurantimonadaceae</taxon>
        <taxon>Jiella</taxon>
    </lineage>
</organism>
<evidence type="ECO:0000313" key="4">
    <source>
        <dbReference type="Proteomes" id="UP001139035"/>
    </source>
</evidence>
<evidence type="ECO:0000256" key="1">
    <source>
        <dbReference type="SAM" id="MobiDB-lite"/>
    </source>
</evidence>
<feature type="compositionally biased region" description="Polar residues" evidence="1">
    <location>
        <begin position="256"/>
        <end position="272"/>
    </location>
</feature>
<proteinExistence type="predicted"/>
<dbReference type="InterPro" id="IPR011010">
    <property type="entry name" value="DNA_brk_join_enz"/>
</dbReference>
<dbReference type="GO" id="GO:0003677">
    <property type="term" value="F:DNA binding"/>
    <property type="evidence" value="ECO:0007669"/>
    <property type="project" value="InterPro"/>
</dbReference>
<name>A0A9X1T5M5_9HYPH</name>
<gene>
    <name evidence="3" type="ORF">LZD57_10280</name>
</gene>